<dbReference type="EMBL" id="CM042883">
    <property type="protein sequence ID" value="KAI4373010.1"/>
    <property type="molecule type" value="Genomic_DNA"/>
</dbReference>
<evidence type="ECO:0000313" key="1">
    <source>
        <dbReference type="EMBL" id="KAI4373010.1"/>
    </source>
</evidence>
<evidence type="ECO:0000313" key="2">
    <source>
        <dbReference type="Proteomes" id="UP001057402"/>
    </source>
</evidence>
<sequence length="74" mass="7838">MLVFEIAMTFEMVYTVYATSVDPRSGNIGIIALISIGLIVGVNILAGGAFDGSMTMSSSATSRTGRFRLQTSNK</sequence>
<reference evidence="2" key="1">
    <citation type="journal article" date="2023" name="Front. Plant Sci.">
        <title>Chromosomal-level genome assembly of Melastoma candidum provides insights into trichome evolution.</title>
        <authorList>
            <person name="Zhong Y."/>
            <person name="Wu W."/>
            <person name="Sun C."/>
            <person name="Zou P."/>
            <person name="Liu Y."/>
            <person name="Dai S."/>
            <person name="Zhou R."/>
        </authorList>
    </citation>
    <scope>NUCLEOTIDE SEQUENCE [LARGE SCALE GENOMIC DNA]</scope>
</reference>
<protein>
    <submittedName>
        <fullName evidence="1">Uncharacterized protein</fullName>
    </submittedName>
</protein>
<keyword evidence="2" id="KW-1185">Reference proteome</keyword>
<comment type="caution">
    <text evidence="1">The sequence shown here is derived from an EMBL/GenBank/DDBJ whole genome shotgun (WGS) entry which is preliminary data.</text>
</comment>
<proteinExistence type="predicted"/>
<accession>A0ACB9R2S5</accession>
<organism evidence="1 2">
    <name type="scientific">Melastoma candidum</name>
    <dbReference type="NCBI Taxonomy" id="119954"/>
    <lineage>
        <taxon>Eukaryota</taxon>
        <taxon>Viridiplantae</taxon>
        <taxon>Streptophyta</taxon>
        <taxon>Embryophyta</taxon>
        <taxon>Tracheophyta</taxon>
        <taxon>Spermatophyta</taxon>
        <taxon>Magnoliopsida</taxon>
        <taxon>eudicotyledons</taxon>
        <taxon>Gunneridae</taxon>
        <taxon>Pentapetalae</taxon>
        <taxon>rosids</taxon>
        <taxon>malvids</taxon>
        <taxon>Myrtales</taxon>
        <taxon>Melastomataceae</taxon>
        <taxon>Melastomatoideae</taxon>
        <taxon>Melastomateae</taxon>
        <taxon>Melastoma</taxon>
    </lineage>
</organism>
<gene>
    <name evidence="1" type="ORF">MLD38_011182</name>
</gene>
<name>A0ACB9R2S5_9MYRT</name>
<dbReference type="Proteomes" id="UP001057402">
    <property type="component" value="Chromosome 4"/>
</dbReference>